<evidence type="ECO:0000313" key="1">
    <source>
        <dbReference type="EMBL" id="EGR45210.1"/>
    </source>
</evidence>
<dbReference type="VEuPathDB" id="FungiDB:TRIREDRAFT_111318"/>
<sequence length="55" mass="6350">MSLPFRVTGLRRTAYEAAYVTTSTTKLDFIPLLKRFFNLLLSKLSINLNNTFKHS</sequence>
<organism evidence="2">
    <name type="scientific">Hypocrea jecorina (strain QM6a)</name>
    <name type="common">Trichoderma reesei</name>
    <dbReference type="NCBI Taxonomy" id="431241"/>
    <lineage>
        <taxon>Eukaryota</taxon>
        <taxon>Fungi</taxon>
        <taxon>Dikarya</taxon>
        <taxon>Ascomycota</taxon>
        <taxon>Pezizomycotina</taxon>
        <taxon>Sordariomycetes</taxon>
        <taxon>Hypocreomycetidae</taxon>
        <taxon>Hypocreales</taxon>
        <taxon>Hypocreaceae</taxon>
        <taxon>Trichoderma</taxon>
    </lineage>
</organism>
<dbReference type="EMBL" id="GL985081">
    <property type="protein sequence ID" value="EGR45210.1"/>
    <property type="molecule type" value="Genomic_DNA"/>
</dbReference>
<dbReference type="Proteomes" id="UP000008984">
    <property type="component" value="Unassembled WGS sequence"/>
</dbReference>
<keyword evidence="2" id="KW-1185">Reference proteome</keyword>
<reference evidence="1 2" key="1">
    <citation type="journal article" date="2008" name="Nat. Biotechnol.">
        <title>Genome sequencing and analysis of the biomass-degrading fungus Trichoderma reesei (syn. Hypocrea jecorina).</title>
        <authorList>
            <person name="Martinez D."/>
            <person name="Berka R.M."/>
            <person name="Henrissat B."/>
            <person name="Saloheimo M."/>
            <person name="Arvas M."/>
            <person name="Baker S.E."/>
            <person name="Chapman J."/>
            <person name="Chertkov O."/>
            <person name="Coutinho P.M."/>
            <person name="Cullen D."/>
            <person name="Danchin E.G."/>
            <person name="Grigoriev I.V."/>
            <person name="Harris P."/>
            <person name="Jackson M."/>
            <person name="Kubicek C.P."/>
            <person name="Han C.S."/>
            <person name="Ho I."/>
            <person name="Larrondo L.F."/>
            <person name="de Leon A.L."/>
            <person name="Magnuson J.K."/>
            <person name="Merino S."/>
            <person name="Misra M."/>
            <person name="Nelson B."/>
            <person name="Putnam N."/>
            <person name="Robbertse B."/>
            <person name="Salamov A.A."/>
            <person name="Schmoll M."/>
            <person name="Terry A."/>
            <person name="Thayer N."/>
            <person name="Westerholm-Parvinen A."/>
            <person name="Schoch C.L."/>
            <person name="Yao J."/>
            <person name="Barabote R."/>
            <person name="Nelson M.A."/>
            <person name="Detter C."/>
            <person name="Bruce D."/>
            <person name="Kuske C.R."/>
            <person name="Xie G."/>
            <person name="Richardson P."/>
            <person name="Rokhsar D.S."/>
            <person name="Lucas S.M."/>
            <person name="Rubin E.M."/>
            <person name="Dunn-Coleman N."/>
            <person name="Ward M."/>
            <person name="Brettin T.S."/>
        </authorList>
    </citation>
    <scope>NUCLEOTIDE SEQUENCE [LARGE SCALE GENOMIC DNA]</scope>
    <source>
        <strain evidence="1 2">QM6a</strain>
    </source>
</reference>
<gene>
    <name evidence="1" type="ORF">TRIREDRAFT_111318</name>
</gene>
<evidence type="ECO:0000313" key="2">
    <source>
        <dbReference type="Proteomes" id="UP000008984"/>
    </source>
</evidence>
<dbReference type="AlphaFoldDB" id="G0RU98"/>
<name>G0RU98_HYPJQ</name>
<dbReference type="RefSeq" id="XP_006968880.1">
    <property type="nucleotide sequence ID" value="XM_006968818.1"/>
</dbReference>
<accession>G0RU98</accession>
<proteinExistence type="predicted"/>
<protein>
    <submittedName>
        <fullName evidence="1">Predicted protein</fullName>
    </submittedName>
</protein>
<dbReference type="GeneID" id="18482307"/>
<dbReference type="HOGENOM" id="CLU_3032651_0_0_1"/>
<dbReference type="KEGG" id="tre:TRIREDRAFT_111318"/>